<dbReference type="InterPro" id="IPR032466">
    <property type="entry name" value="Metal_Hydrolase"/>
</dbReference>
<name>A0A926F9X5_9FIRM</name>
<evidence type="ECO:0000313" key="1">
    <source>
        <dbReference type="EMBL" id="MBC8596645.1"/>
    </source>
</evidence>
<proteinExistence type="predicted"/>
<dbReference type="Gene3D" id="3.20.20.140">
    <property type="entry name" value="Metal-dependent hydrolases"/>
    <property type="match status" value="1"/>
</dbReference>
<dbReference type="EMBL" id="JACRTE010000007">
    <property type="protein sequence ID" value="MBC8596645.1"/>
    <property type="molecule type" value="Genomic_DNA"/>
</dbReference>
<dbReference type="Pfam" id="PF01244">
    <property type="entry name" value="Peptidase_M19"/>
    <property type="match status" value="1"/>
</dbReference>
<dbReference type="PANTHER" id="PTHR10443:SF12">
    <property type="entry name" value="DIPEPTIDASE"/>
    <property type="match status" value="1"/>
</dbReference>
<protein>
    <submittedName>
        <fullName evidence="1">Membrane dipeptidase</fullName>
    </submittedName>
</protein>
<dbReference type="PROSITE" id="PS51365">
    <property type="entry name" value="RENAL_DIPEPTIDASE_2"/>
    <property type="match status" value="1"/>
</dbReference>
<dbReference type="PANTHER" id="PTHR10443">
    <property type="entry name" value="MICROSOMAL DIPEPTIDASE"/>
    <property type="match status" value="1"/>
</dbReference>
<keyword evidence="2" id="KW-1185">Reference proteome</keyword>
<accession>A0A926F9X5</accession>
<sequence>MKYEIFDAHCDTALKLYFDGKNLYDSDCMVSAKKCENYKKATYTMAIFNDKSLKCADIFAIIEKIKAETKALKHTNFDTVIAVEGLGNTPDLALADVEKLAKSGVRIMSLTWNDDTPLCGGVGYPKGEGAEGNTKGLTALGKEYLKEFEKNGIILDTSHISDKGFYDILENFGGKVCTTHSNSRAVCSYKRNLTDDMFINLKNRGGVAGINLCPDFLNDTGVASSDDAVRHIEHFMALGGENNIGIGADFDGIDSTPSDIPDCGFLYVLFDKLLALNYSEDIINKISHQNFEKMLKI</sequence>
<dbReference type="InterPro" id="IPR008257">
    <property type="entry name" value="Pept_M19"/>
</dbReference>
<comment type="caution">
    <text evidence="1">The sequence shown here is derived from an EMBL/GenBank/DDBJ whole genome shotgun (WGS) entry which is preliminary data.</text>
</comment>
<organism evidence="1 2">
    <name type="scientific">Qingrenia yutianensis</name>
    <dbReference type="NCBI Taxonomy" id="2763676"/>
    <lineage>
        <taxon>Bacteria</taxon>
        <taxon>Bacillati</taxon>
        <taxon>Bacillota</taxon>
        <taxon>Clostridia</taxon>
        <taxon>Eubacteriales</taxon>
        <taxon>Oscillospiraceae</taxon>
        <taxon>Qingrenia</taxon>
    </lineage>
</organism>
<dbReference type="GO" id="GO:0006508">
    <property type="term" value="P:proteolysis"/>
    <property type="evidence" value="ECO:0007669"/>
    <property type="project" value="InterPro"/>
</dbReference>
<dbReference type="AlphaFoldDB" id="A0A926F9X5"/>
<gene>
    <name evidence="1" type="ORF">H8706_07145</name>
</gene>
<dbReference type="Proteomes" id="UP000647416">
    <property type="component" value="Unassembled WGS sequence"/>
</dbReference>
<evidence type="ECO:0000313" key="2">
    <source>
        <dbReference type="Proteomes" id="UP000647416"/>
    </source>
</evidence>
<dbReference type="SUPFAM" id="SSF51556">
    <property type="entry name" value="Metallo-dependent hydrolases"/>
    <property type="match status" value="1"/>
</dbReference>
<dbReference type="GO" id="GO:0070573">
    <property type="term" value="F:metallodipeptidase activity"/>
    <property type="evidence" value="ECO:0007669"/>
    <property type="project" value="InterPro"/>
</dbReference>
<reference evidence="1" key="1">
    <citation type="submission" date="2020-08" db="EMBL/GenBank/DDBJ databases">
        <title>Genome public.</title>
        <authorList>
            <person name="Liu C."/>
            <person name="Sun Q."/>
        </authorList>
    </citation>
    <scope>NUCLEOTIDE SEQUENCE</scope>
    <source>
        <strain evidence="1">NSJ-50</strain>
    </source>
</reference>
<dbReference type="RefSeq" id="WP_262432086.1">
    <property type="nucleotide sequence ID" value="NZ_JACRTE010000007.1"/>
</dbReference>